<dbReference type="RefSeq" id="WP_166324290.1">
    <property type="nucleotide sequence ID" value="NZ_CP049916.1"/>
</dbReference>
<evidence type="ECO:0000259" key="4">
    <source>
        <dbReference type="Pfam" id="PF02737"/>
    </source>
</evidence>
<proteinExistence type="predicted"/>
<evidence type="ECO:0000256" key="2">
    <source>
        <dbReference type="ARBA" id="ARBA00023027"/>
    </source>
</evidence>
<evidence type="ECO:0000313" key="5">
    <source>
        <dbReference type="EMBL" id="QIO08989.1"/>
    </source>
</evidence>
<organism evidence="5 6">
    <name type="scientific">Acinetobacter lanii</name>
    <dbReference type="NCBI Taxonomy" id="2715163"/>
    <lineage>
        <taxon>Bacteria</taxon>
        <taxon>Pseudomonadati</taxon>
        <taxon>Pseudomonadota</taxon>
        <taxon>Gammaproteobacteria</taxon>
        <taxon>Moraxellales</taxon>
        <taxon>Moraxellaceae</taxon>
        <taxon>Acinetobacter</taxon>
    </lineage>
</organism>
<dbReference type="InterPro" id="IPR006176">
    <property type="entry name" value="3-OHacyl-CoA_DH_NAD-bd"/>
</dbReference>
<dbReference type="Gene3D" id="1.10.1040.10">
    <property type="entry name" value="N-(1-d-carboxylethyl)-l-norvaline Dehydrogenase, domain 2"/>
    <property type="match status" value="2"/>
</dbReference>
<dbReference type="NCBIfam" id="NF006124">
    <property type="entry name" value="PRK08268.1"/>
    <property type="match status" value="1"/>
</dbReference>
<dbReference type="Proteomes" id="UP000501939">
    <property type="component" value="Chromosome"/>
</dbReference>
<dbReference type="SUPFAM" id="SSF48179">
    <property type="entry name" value="6-phosphogluconate dehydrogenase C-terminal domain-like"/>
    <property type="match status" value="2"/>
</dbReference>
<name>A0A6G8S457_9GAMM</name>
<dbReference type="PANTHER" id="PTHR48075">
    <property type="entry name" value="3-HYDROXYACYL-COA DEHYDROGENASE FAMILY PROTEIN"/>
    <property type="match status" value="1"/>
</dbReference>
<dbReference type="InterPro" id="IPR036291">
    <property type="entry name" value="NAD(P)-bd_dom_sf"/>
</dbReference>
<dbReference type="EMBL" id="CP049916">
    <property type="protein sequence ID" value="QIO08989.1"/>
    <property type="molecule type" value="Genomic_DNA"/>
</dbReference>
<dbReference type="FunFam" id="3.40.50.720:FF:000009">
    <property type="entry name" value="Fatty oxidation complex, alpha subunit"/>
    <property type="match status" value="1"/>
</dbReference>
<dbReference type="InterPro" id="IPR013328">
    <property type="entry name" value="6PGD_dom2"/>
</dbReference>
<evidence type="ECO:0000256" key="1">
    <source>
        <dbReference type="ARBA" id="ARBA00023002"/>
    </source>
</evidence>
<reference evidence="5 6" key="1">
    <citation type="submission" date="2020-03" db="EMBL/GenBank/DDBJ databases">
        <authorList>
            <person name="Zhu W."/>
        </authorList>
    </citation>
    <scope>NUCLEOTIDE SEQUENCE [LARGE SCALE GENOMIC DNA]</scope>
    <source>
        <strain evidence="5 6">185</strain>
    </source>
</reference>
<feature type="domain" description="3-hydroxyacyl-CoA dehydrogenase NAD binding" evidence="4">
    <location>
        <begin position="7"/>
        <end position="186"/>
    </location>
</feature>
<keyword evidence="2" id="KW-0520">NAD</keyword>
<accession>A0A6G8S457</accession>
<dbReference type="GO" id="GO:0006631">
    <property type="term" value="P:fatty acid metabolic process"/>
    <property type="evidence" value="ECO:0007669"/>
    <property type="project" value="InterPro"/>
</dbReference>
<dbReference type="PANTHER" id="PTHR48075:SF5">
    <property type="entry name" value="3-HYDROXYBUTYRYL-COA DEHYDROGENASE"/>
    <property type="match status" value="1"/>
</dbReference>
<dbReference type="GO" id="GO:0070403">
    <property type="term" value="F:NAD+ binding"/>
    <property type="evidence" value="ECO:0007669"/>
    <property type="project" value="InterPro"/>
</dbReference>
<dbReference type="SUPFAM" id="SSF51735">
    <property type="entry name" value="NAD(P)-binding Rossmann-fold domains"/>
    <property type="match status" value="1"/>
</dbReference>
<dbReference type="KEGG" id="alj:G8D99_08190"/>
<sequence length="507" mass="56065">MTIQIQKIGIIGVGRMGAGIAQIAIQSGHNVVLFDAKAGAAEQAREKLAKTLTTLADKGKFSHEKAAEDLAHLLIAEQIEDLKDCDLIVEAIIENLDIKQKLMQQLEGIVKPEAILASNTSSLSISAIAANCTQPERIAGYHFFNPVPLMKVVEVIEGFNTHPDIVDALIQLSTKMGHRPVKAKDTPGFIINHAGRAFGSEAYAMLNENVTPFYDIDRIYRDGIGFKMGPFELGDLTGMDVSHPVSESIYHQYYEEARYRPSVITRQRYIAKQLGRKTGKGFYDYSSGNKQGDVPPTLLEKLDQYHSVWLGTEYSEDRQALEHYLQQFNIQVEQADTPSTDALILIATYGEDATSAAVRYQVAPQQVVCIDLLYGLNKHRTLMPTFVTRPALVQAAQSMFNLDGVTTSVIQESVGFVAQRALAMIVNLGCDIAQQGVATVEDINIAVKLGLGYPYGPIEWGDVLGAEKILKTLDRMTAITRDPRYRPSPWLRRRVQLGLPLIHTTTH</sequence>
<keyword evidence="6" id="KW-1185">Reference proteome</keyword>
<dbReference type="Pfam" id="PF02737">
    <property type="entry name" value="3HCDH_N"/>
    <property type="match status" value="1"/>
</dbReference>
<feature type="domain" description="3-hydroxyacyl-CoA dehydrogenase C-terminal" evidence="3">
    <location>
        <begin position="415"/>
        <end position="498"/>
    </location>
</feature>
<dbReference type="InterPro" id="IPR006108">
    <property type="entry name" value="3HC_DH_C"/>
</dbReference>
<protein>
    <submittedName>
        <fullName evidence="5">3-hydroxyacyl-CoA dehydrogenase</fullName>
    </submittedName>
</protein>
<dbReference type="GO" id="GO:0016616">
    <property type="term" value="F:oxidoreductase activity, acting on the CH-OH group of donors, NAD or NADP as acceptor"/>
    <property type="evidence" value="ECO:0007669"/>
    <property type="project" value="InterPro"/>
</dbReference>
<gene>
    <name evidence="5" type="ORF">G8D99_08190</name>
</gene>
<keyword evidence="1" id="KW-0560">Oxidoreductase</keyword>
<dbReference type="AlphaFoldDB" id="A0A6G8S457"/>
<feature type="domain" description="3-hydroxyacyl-CoA dehydrogenase C-terminal" evidence="3">
    <location>
        <begin position="188"/>
        <end position="285"/>
    </location>
</feature>
<evidence type="ECO:0000313" key="6">
    <source>
        <dbReference type="Proteomes" id="UP000501939"/>
    </source>
</evidence>
<dbReference type="Gene3D" id="3.40.50.720">
    <property type="entry name" value="NAD(P)-binding Rossmann-like Domain"/>
    <property type="match status" value="1"/>
</dbReference>
<dbReference type="Pfam" id="PF00725">
    <property type="entry name" value="3HCDH"/>
    <property type="match status" value="2"/>
</dbReference>
<evidence type="ECO:0000259" key="3">
    <source>
        <dbReference type="Pfam" id="PF00725"/>
    </source>
</evidence>
<dbReference type="InterPro" id="IPR008927">
    <property type="entry name" value="6-PGluconate_DH-like_C_sf"/>
</dbReference>